<reference evidence="1 2" key="1">
    <citation type="submission" date="2015-01" db="EMBL/GenBank/DDBJ databases">
        <title>Evolution of Trichinella species and genotypes.</title>
        <authorList>
            <person name="Korhonen P.K."/>
            <person name="Edoardo P."/>
            <person name="Giuseppe L.R."/>
            <person name="Gasser R.B."/>
        </authorList>
    </citation>
    <scope>NUCLEOTIDE SEQUENCE [LARGE SCALE GENOMIC DNA]</scope>
    <source>
        <strain evidence="1">ISS1980</strain>
    </source>
</reference>
<evidence type="ECO:0000313" key="2">
    <source>
        <dbReference type="Proteomes" id="UP000054843"/>
    </source>
</evidence>
<proteinExistence type="predicted"/>
<keyword evidence="2" id="KW-1185">Reference proteome</keyword>
<comment type="caution">
    <text evidence="1">The sequence shown here is derived from an EMBL/GenBank/DDBJ whole genome shotgun (WGS) entry which is preliminary data.</text>
</comment>
<dbReference type="EMBL" id="JYDO01000076">
    <property type="protein sequence ID" value="KRZ72613.1"/>
    <property type="molecule type" value="Genomic_DNA"/>
</dbReference>
<protein>
    <submittedName>
        <fullName evidence="1">Uncharacterized protein</fullName>
    </submittedName>
</protein>
<evidence type="ECO:0000313" key="1">
    <source>
        <dbReference type="EMBL" id="KRZ72613.1"/>
    </source>
</evidence>
<sequence length="79" mass="9090">MAPSFGKLAIGQANNDLDLLPVTNGGVVHCWCVVCPCGKIWRQWRKRENVVRIPTSKRRRFPPFGISGQPWRSWSQIRE</sequence>
<gene>
    <name evidence="1" type="ORF">T10_9894</name>
</gene>
<dbReference type="AlphaFoldDB" id="A0A0V1MLZ7"/>
<name>A0A0V1MLZ7_9BILA</name>
<dbReference type="OrthoDB" id="10505896at2759"/>
<organism evidence="1 2">
    <name type="scientific">Trichinella papuae</name>
    <dbReference type="NCBI Taxonomy" id="268474"/>
    <lineage>
        <taxon>Eukaryota</taxon>
        <taxon>Metazoa</taxon>
        <taxon>Ecdysozoa</taxon>
        <taxon>Nematoda</taxon>
        <taxon>Enoplea</taxon>
        <taxon>Dorylaimia</taxon>
        <taxon>Trichinellida</taxon>
        <taxon>Trichinellidae</taxon>
        <taxon>Trichinella</taxon>
    </lineage>
</organism>
<accession>A0A0V1MLZ7</accession>
<dbReference type="Proteomes" id="UP000054843">
    <property type="component" value="Unassembled WGS sequence"/>
</dbReference>